<comment type="caution">
    <text evidence="10">The sequence shown here is derived from an EMBL/GenBank/DDBJ whole genome shotgun (WGS) entry which is preliminary data.</text>
</comment>
<dbReference type="FunFam" id="3.30.70.60:FF:000002">
    <property type="entry name" value="30S ribosomal protein S6"/>
    <property type="match status" value="1"/>
</dbReference>
<dbReference type="AlphaFoldDB" id="A0A839DZD3"/>
<dbReference type="GO" id="GO:0003735">
    <property type="term" value="F:structural constituent of ribosome"/>
    <property type="evidence" value="ECO:0007669"/>
    <property type="project" value="InterPro"/>
</dbReference>
<accession>A0A839DZD3</accession>
<dbReference type="InterPro" id="IPR020814">
    <property type="entry name" value="Ribosomal_S6_plastid/chlpt"/>
</dbReference>
<organism evidence="10 11">
    <name type="scientific">Halosaccharopolyspora lacisalsi</name>
    <dbReference type="NCBI Taxonomy" id="1000566"/>
    <lineage>
        <taxon>Bacteria</taxon>
        <taxon>Bacillati</taxon>
        <taxon>Actinomycetota</taxon>
        <taxon>Actinomycetes</taxon>
        <taxon>Pseudonocardiales</taxon>
        <taxon>Pseudonocardiaceae</taxon>
        <taxon>Halosaccharopolyspora</taxon>
    </lineage>
</organism>
<keyword evidence="5 8" id="KW-0687">Ribonucleoprotein</keyword>
<keyword evidence="4 8" id="KW-0689">Ribosomal protein</keyword>
<evidence type="ECO:0000256" key="8">
    <source>
        <dbReference type="HAMAP-Rule" id="MF_00360"/>
    </source>
</evidence>
<keyword evidence="2 8" id="KW-0699">rRNA-binding</keyword>
<evidence type="ECO:0000256" key="2">
    <source>
        <dbReference type="ARBA" id="ARBA00022730"/>
    </source>
</evidence>
<dbReference type="GO" id="GO:0005737">
    <property type="term" value="C:cytoplasm"/>
    <property type="evidence" value="ECO:0007669"/>
    <property type="project" value="UniProtKB-ARBA"/>
</dbReference>
<name>A0A839DZD3_9PSEU</name>
<dbReference type="GO" id="GO:0070181">
    <property type="term" value="F:small ribosomal subunit rRNA binding"/>
    <property type="evidence" value="ECO:0007669"/>
    <property type="project" value="TreeGrafter"/>
</dbReference>
<evidence type="ECO:0000313" key="11">
    <source>
        <dbReference type="Proteomes" id="UP000569329"/>
    </source>
</evidence>
<evidence type="ECO:0000256" key="3">
    <source>
        <dbReference type="ARBA" id="ARBA00022884"/>
    </source>
</evidence>
<dbReference type="NCBIfam" id="TIGR00166">
    <property type="entry name" value="S6"/>
    <property type="match status" value="1"/>
</dbReference>
<dbReference type="Pfam" id="PF01250">
    <property type="entry name" value="Ribosomal_S6"/>
    <property type="match status" value="1"/>
</dbReference>
<keyword evidence="3 8" id="KW-0694">RNA-binding</keyword>
<dbReference type="GO" id="GO:0006412">
    <property type="term" value="P:translation"/>
    <property type="evidence" value="ECO:0007669"/>
    <property type="project" value="UniProtKB-UniRule"/>
</dbReference>
<keyword evidence="11" id="KW-1185">Reference proteome</keyword>
<evidence type="ECO:0000256" key="6">
    <source>
        <dbReference type="ARBA" id="ARBA00035104"/>
    </source>
</evidence>
<feature type="region of interest" description="Disordered" evidence="9">
    <location>
        <begin position="97"/>
        <end position="123"/>
    </location>
</feature>
<comment type="similarity">
    <text evidence="1 8">Belongs to the bacterial ribosomal protein bS6 family.</text>
</comment>
<dbReference type="SUPFAM" id="SSF54995">
    <property type="entry name" value="Ribosomal protein S6"/>
    <property type="match status" value="1"/>
</dbReference>
<dbReference type="Proteomes" id="UP000569329">
    <property type="component" value="Unassembled WGS sequence"/>
</dbReference>
<evidence type="ECO:0000256" key="9">
    <source>
        <dbReference type="SAM" id="MobiDB-lite"/>
    </source>
</evidence>
<dbReference type="PROSITE" id="PS01048">
    <property type="entry name" value="RIBOSOMAL_S6"/>
    <property type="match status" value="1"/>
</dbReference>
<evidence type="ECO:0000256" key="7">
    <source>
        <dbReference type="ARBA" id="ARBA00035294"/>
    </source>
</evidence>
<comment type="function">
    <text evidence="6 8">Binds together with bS18 to 16S ribosomal RNA.</text>
</comment>
<dbReference type="Gene3D" id="3.30.70.60">
    <property type="match status" value="1"/>
</dbReference>
<evidence type="ECO:0000256" key="5">
    <source>
        <dbReference type="ARBA" id="ARBA00023274"/>
    </source>
</evidence>
<dbReference type="InterPro" id="IPR020815">
    <property type="entry name" value="Ribosomal_bS6_CS"/>
</dbReference>
<dbReference type="CDD" id="cd00473">
    <property type="entry name" value="bS6"/>
    <property type="match status" value="1"/>
</dbReference>
<gene>
    <name evidence="8" type="primary">rpsF</name>
    <name evidence="10" type="ORF">FHX42_004686</name>
</gene>
<dbReference type="GO" id="GO:1990904">
    <property type="term" value="C:ribonucleoprotein complex"/>
    <property type="evidence" value="ECO:0007669"/>
    <property type="project" value="UniProtKB-KW"/>
</dbReference>
<dbReference type="InterPro" id="IPR000529">
    <property type="entry name" value="Ribosomal_bS6"/>
</dbReference>
<dbReference type="RefSeq" id="WP_182546459.1">
    <property type="nucleotide sequence ID" value="NZ_JACGWZ010000007.1"/>
</dbReference>
<dbReference type="EMBL" id="JACGWZ010000007">
    <property type="protein sequence ID" value="MBA8827302.1"/>
    <property type="molecule type" value="Genomic_DNA"/>
</dbReference>
<dbReference type="HAMAP" id="MF_00360">
    <property type="entry name" value="Ribosomal_bS6"/>
    <property type="match status" value="1"/>
</dbReference>
<evidence type="ECO:0000313" key="10">
    <source>
        <dbReference type="EMBL" id="MBA8827302.1"/>
    </source>
</evidence>
<dbReference type="GO" id="GO:0005840">
    <property type="term" value="C:ribosome"/>
    <property type="evidence" value="ECO:0007669"/>
    <property type="project" value="UniProtKB-KW"/>
</dbReference>
<dbReference type="PANTHER" id="PTHR21011:SF1">
    <property type="entry name" value="SMALL RIBOSOMAL SUBUNIT PROTEIN BS6M"/>
    <property type="match status" value="1"/>
</dbReference>
<evidence type="ECO:0000256" key="4">
    <source>
        <dbReference type="ARBA" id="ARBA00022980"/>
    </source>
</evidence>
<reference evidence="10 11" key="1">
    <citation type="submission" date="2020-07" db="EMBL/GenBank/DDBJ databases">
        <title>Sequencing the genomes of 1000 actinobacteria strains.</title>
        <authorList>
            <person name="Klenk H.-P."/>
        </authorList>
    </citation>
    <scope>NUCLEOTIDE SEQUENCE [LARGE SCALE GENOMIC DNA]</scope>
    <source>
        <strain evidence="10 11">DSM 45975</strain>
    </source>
</reference>
<dbReference type="InterPro" id="IPR014717">
    <property type="entry name" value="Transl_elong_EF1B/ribsomal_bS6"/>
</dbReference>
<dbReference type="PANTHER" id="PTHR21011">
    <property type="entry name" value="MITOCHONDRIAL 28S RIBOSOMAL PROTEIN S6"/>
    <property type="match status" value="1"/>
</dbReference>
<protein>
    <recommendedName>
        <fullName evidence="7 8">Small ribosomal subunit protein bS6</fullName>
    </recommendedName>
</protein>
<proteinExistence type="inferred from homology"/>
<sequence length="123" mass="13824">MRHYELMVILDPSQDERNVASSLENFLKVIRNDGGSIEKVDVWGRRRLAYEINKQTEGVYVVVDVNSESASMQELDRQLNLNEMVLRTKVLRHVAQPRKEARLARANAKSGGKTAPSEATASA</sequence>
<evidence type="ECO:0000256" key="1">
    <source>
        <dbReference type="ARBA" id="ARBA00009512"/>
    </source>
</evidence>
<dbReference type="InterPro" id="IPR035980">
    <property type="entry name" value="Ribosomal_bS6_sf"/>
</dbReference>